<dbReference type="PANTHER" id="PTHR20899:SF4">
    <property type="entry name" value="PIERCER OF MICROTUBULE WALL 2 PROTEIN"/>
    <property type="match status" value="1"/>
</dbReference>
<evidence type="ECO:0000256" key="2">
    <source>
        <dbReference type="ARBA" id="ARBA00022490"/>
    </source>
</evidence>
<dbReference type="AlphaFoldDB" id="A0A3Q2P6Z1"/>
<dbReference type="GO" id="GO:0005879">
    <property type="term" value="C:axonemal microtubule"/>
    <property type="evidence" value="ECO:0007669"/>
    <property type="project" value="InterPro"/>
</dbReference>
<evidence type="ECO:0000313" key="6">
    <source>
        <dbReference type="Proteomes" id="UP000265000"/>
    </source>
</evidence>
<protein>
    <submittedName>
        <fullName evidence="5">Uncharacterized protein</fullName>
    </submittedName>
</protein>
<dbReference type="GO" id="GO:0035082">
    <property type="term" value="P:axoneme assembly"/>
    <property type="evidence" value="ECO:0007669"/>
    <property type="project" value="InterPro"/>
</dbReference>
<reference evidence="5" key="2">
    <citation type="submission" date="2025-09" db="UniProtKB">
        <authorList>
            <consortium name="Ensembl"/>
        </authorList>
    </citation>
    <scope>IDENTIFICATION</scope>
</reference>
<accession>A0A3Q2P6Z1</accession>
<dbReference type="Pfam" id="PF14892">
    <property type="entry name" value="PIRC1_2"/>
    <property type="match status" value="1"/>
</dbReference>
<dbReference type="Proteomes" id="UP000265000">
    <property type="component" value="Unplaced"/>
</dbReference>
<dbReference type="GeneTree" id="ENSGT01130000278560"/>
<evidence type="ECO:0000256" key="1">
    <source>
        <dbReference type="ARBA" id="ARBA00004430"/>
    </source>
</evidence>
<dbReference type="PANTHER" id="PTHR20899">
    <property type="entry name" value="PIERCE HOMOLOG"/>
    <property type="match status" value="1"/>
</dbReference>
<comment type="subcellular location">
    <subcellularLocation>
        <location evidence="1">Cytoplasm</location>
        <location evidence="1">Cytoskeleton</location>
        <location evidence="1">Cilium axoneme</location>
    </subcellularLocation>
</comment>
<evidence type="ECO:0000256" key="3">
    <source>
        <dbReference type="ARBA" id="ARBA00023212"/>
    </source>
</evidence>
<organism evidence="5 6">
    <name type="scientific">Fundulus heteroclitus</name>
    <name type="common">Killifish</name>
    <name type="synonym">Mummichog</name>
    <dbReference type="NCBI Taxonomy" id="8078"/>
    <lineage>
        <taxon>Eukaryota</taxon>
        <taxon>Metazoa</taxon>
        <taxon>Chordata</taxon>
        <taxon>Craniata</taxon>
        <taxon>Vertebrata</taxon>
        <taxon>Euteleostomi</taxon>
        <taxon>Actinopterygii</taxon>
        <taxon>Neopterygii</taxon>
        <taxon>Teleostei</taxon>
        <taxon>Neoteleostei</taxon>
        <taxon>Acanthomorphata</taxon>
        <taxon>Ovalentaria</taxon>
        <taxon>Atherinomorphae</taxon>
        <taxon>Cyprinodontiformes</taxon>
        <taxon>Fundulidae</taxon>
        <taxon>Fundulus</taxon>
    </lineage>
</organism>
<dbReference type="STRING" id="8078.ENSFHEP00000008109"/>
<proteinExistence type="predicted"/>
<keyword evidence="3" id="KW-0206">Cytoskeleton</keyword>
<keyword evidence="6" id="KW-1185">Reference proteome</keyword>
<evidence type="ECO:0000313" key="5">
    <source>
        <dbReference type="Ensembl" id="ENSFHEP00000008109.1"/>
    </source>
</evidence>
<dbReference type="Ensembl" id="ENSFHET00000002683.1">
    <property type="protein sequence ID" value="ENSFHEP00000008109.1"/>
    <property type="gene ID" value="ENSFHEG00000009298.1"/>
</dbReference>
<evidence type="ECO:0000256" key="4">
    <source>
        <dbReference type="ARBA" id="ARBA00023273"/>
    </source>
</evidence>
<name>A0A3Q2P6Z1_FUNHE</name>
<reference evidence="5" key="1">
    <citation type="submission" date="2025-08" db="UniProtKB">
        <authorList>
            <consortium name="Ensembl"/>
        </authorList>
    </citation>
    <scope>IDENTIFICATION</scope>
</reference>
<keyword evidence="2" id="KW-0963">Cytoplasm</keyword>
<sequence>MRLNTKDSPQENPLKKPDRFWKMMSFSQEQKKPCNNPGNPVFSCMMNPVEKGGESAAIKPQSVLYRTTSGDYGRLPPTSDILPCSYHPQSLSFSKELSRAGRFQDTSFNTWLDQSRPRLLHTI</sequence>
<keyword evidence="4" id="KW-0966">Cell projection</keyword>
<dbReference type="InterPro" id="IPR026507">
    <property type="entry name" value="PIRC1/2"/>
</dbReference>